<sequence length="487" mass="53817">MIPFSTTTTVAKNIREGRYTASDALEAYWEHFTKYNSKVNAVVATDIENARAQAKKADEDLACGKIHGPLHGVPMTIKDSYNVKGFKTTLGIPFLKNYYPDRDATVVKLLKDAGAIIWGKTNVPLFCYDWQCKHPHYGKTNNPWNLNHTPGGSSGGSAASVAVGFSPLEMGSDVAGSIRVPAHFCGISALRPTEGVVSCGGHAQVKKLTNTLYNYMACGPMARSVEDLQLAMSLVGKVDECHWRTAPLPSSDKKINDLHGIKIAWCDEIGGIPPSTEVRQHMQELIDKLQKAGAIIEKQTPRDIDFNDVLKIWGWIQGFESGVHAPQIIKIPPFSWLLRMGFVQLRFGSGNFSRGLAKGLTMSTRNYFRAQDLRSQIIEKMENFLSQWDVWLSPAAATLSFPHCRTGTKLKVDDRKISYSLATGMYNCPTAMMANPIVSLPIAKSQSGLPIGIQIHAKRWRDLRLLEIAQHIEKLCEPLGKPPIVSN</sequence>
<dbReference type="Proteomes" id="UP000326354">
    <property type="component" value="Chromosome"/>
</dbReference>
<dbReference type="PANTHER" id="PTHR43372">
    <property type="entry name" value="FATTY-ACID AMIDE HYDROLASE"/>
    <property type="match status" value="1"/>
</dbReference>
<dbReference type="InterPro" id="IPR052739">
    <property type="entry name" value="FAAH2"/>
</dbReference>
<dbReference type="InterPro" id="IPR036928">
    <property type="entry name" value="AS_sf"/>
</dbReference>
<reference evidence="2 3" key="1">
    <citation type="submission" date="2019-08" db="EMBL/GenBank/DDBJ databases">
        <title>Complete genome sequence of Candidatus Uab amorphum.</title>
        <authorList>
            <person name="Shiratori T."/>
            <person name="Suzuki S."/>
            <person name="Kakizawa Y."/>
            <person name="Ishida K."/>
        </authorList>
    </citation>
    <scope>NUCLEOTIDE SEQUENCE [LARGE SCALE GENOMIC DNA]</scope>
    <source>
        <strain evidence="2 3">SRT547</strain>
    </source>
</reference>
<dbReference type="InterPro" id="IPR023631">
    <property type="entry name" value="Amidase_dom"/>
</dbReference>
<name>A0A5S9ISX0_UABAM</name>
<dbReference type="PANTHER" id="PTHR43372:SF4">
    <property type="entry name" value="FATTY-ACID AMIDE HYDROLASE 2"/>
    <property type="match status" value="1"/>
</dbReference>
<evidence type="ECO:0000313" key="3">
    <source>
        <dbReference type="Proteomes" id="UP000326354"/>
    </source>
</evidence>
<evidence type="ECO:0000259" key="1">
    <source>
        <dbReference type="Pfam" id="PF01425"/>
    </source>
</evidence>
<dbReference type="EMBL" id="AP019860">
    <property type="protein sequence ID" value="BBM86950.1"/>
    <property type="molecule type" value="Genomic_DNA"/>
</dbReference>
<dbReference type="SUPFAM" id="SSF75304">
    <property type="entry name" value="Amidase signature (AS) enzymes"/>
    <property type="match status" value="1"/>
</dbReference>
<feature type="domain" description="Amidase" evidence="1">
    <location>
        <begin position="24"/>
        <end position="466"/>
    </location>
</feature>
<protein>
    <submittedName>
        <fullName evidence="2">Amidase</fullName>
    </submittedName>
</protein>
<dbReference type="OrthoDB" id="9811471at2"/>
<keyword evidence="3" id="KW-1185">Reference proteome</keyword>
<organism evidence="2 3">
    <name type="scientific">Uabimicrobium amorphum</name>
    <dbReference type="NCBI Taxonomy" id="2596890"/>
    <lineage>
        <taxon>Bacteria</taxon>
        <taxon>Pseudomonadati</taxon>
        <taxon>Planctomycetota</taxon>
        <taxon>Candidatus Uabimicrobiia</taxon>
        <taxon>Candidatus Uabimicrobiales</taxon>
        <taxon>Candidatus Uabimicrobiaceae</taxon>
        <taxon>Candidatus Uabimicrobium</taxon>
    </lineage>
</organism>
<gene>
    <name evidence="2" type="ORF">UABAM_05352</name>
</gene>
<dbReference type="Pfam" id="PF01425">
    <property type="entry name" value="Amidase"/>
    <property type="match status" value="1"/>
</dbReference>
<dbReference type="RefSeq" id="WP_151970985.1">
    <property type="nucleotide sequence ID" value="NZ_AP019860.1"/>
</dbReference>
<dbReference type="AlphaFoldDB" id="A0A5S9ISX0"/>
<accession>A0A5S9ISX0</accession>
<dbReference type="PIRSF" id="PIRSF001221">
    <property type="entry name" value="Amidase_fungi"/>
    <property type="match status" value="1"/>
</dbReference>
<dbReference type="GO" id="GO:0012505">
    <property type="term" value="C:endomembrane system"/>
    <property type="evidence" value="ECO:0007669"/>
    <property type="project" value="TreeGrafter"/>
</dbReference>
<evidence type="ECO:0000313" key="2">
    <source>
        <dbReference type="EMBL" id="BBM86950.1"/>
    </source>
</evidence>
<dbReference type="Gene3D" id="3.90.1300.10">
    <property type="entry name" value="Amidase signature (AS) domain"/>
    <property type="match status" value="1"/>
</dbReference>
<proteinExistence type="predicted"/>
<dbReference type="KEGG" id="uam:UABAM_05352"/>